<comment type="caution">
    <text evidence="2">The sequence shown here is derived from an EMBL/GenBank/DDBJ whole genome shotgun (WGS) entry which is preliminary data.</text>
</comment>
<dbReference type="EMBL" id="JAOQJX010000001">
    <property type="protein sequence ID" value="MCU6746227.1"/>
    <property type="molecule type" value="Genomic_DNA"/>
</dbReference>
<dbReference type="InterPro" id="IPR029002">
    <property type="entry name" value="PLPC/GPLD1"/>
</dbReference>
<dbReference type="Proteomes" id="UP001652394">
    <property type="component" value="Unassembled WGS sequence"/>
</dbReference>
<evidence type="ECO:0000259" key="1">
    <source>
        <dbReference type="Pfam" id="PF00882"/>
    </source>
</evidence>
<dbReference type="RefSeq" id="WP_059067677.1">
    <property type="nucleotide sequence ID" value="NZ_JAOQJX010000001.1"/>
</dbReference>
<name>A0ABT2T7L9_9FIRM</name>
<evidence type="ECO:0000313" key="2">
    <source>
        <dbReference type="EMBL" id="MCU6746227.1"/>
    </source>
</evidence>
<accession>A0ABT2T7L9</accession>
<keyword evidence="3" id="KW-1185">Reference proteome</keyword>
<protein>
    <submittedName>
        <fullName evidence="2">Zinc dependent phospholipase C family protein</fullName>
    </submittedName>
</protein>
<dbReference type="Pfam" id="PF00882">
    <property type="entry name" value="Zn_dep_PLPC"/>
    <property type="match status" value="1"/>
</dbReference>
<gene>
    <name evidence="2" type="ORF">OCV51_00885</name>
</gene>
<feature type="domain" description="Phospholipase C/D" evidence="1">
    <location>
        <begin position="6"/>
        <end position="162"/>
    </location>
</feature>
<reference evidence="2 3" key="1">
    <citation type="journal article" date="2021" name="ISME Commun">
        <title>Automated analysis of genomic sequences facilitates high-throughput and comprehensive description of bacteria.</title>
        <authorList>
            <person name="Hitch T.C.A."/>
        </authorList>
    </citation>
    <scope>NUCLEOTIDE SEQUENCE [LARGE SCALE GENOMIC DNA]</scope>
    <source>
        <strain evidence="2 3">H2_18</strain>
    </source>
</reference>
<evidence type="ECO:0000313" key="3">
    <source>
        <dbReference type="Proteomes" id="UP001652394"/>
    </source>
</evidence>
<organism evidence="2 3">
    <name type="scientific">Faecalicatena acetigenes</name>
    <dbReference type="NCBI Taxonomy" id="2981790"/>
    <lineage>
        <taxon>Bacteria</taxon>
        <taxon>Bacillati</taxon>
        <taxon>Bacillota</taxon>
        <taxon>Clostridia</taxon>
        <taxon>Lachnospirales</taxon>
        <taxon>Lachnospiraceae</taxon>
        <taxon>Faecalicatena</taxon>
    </lineage>
</organism>
<sequence length="273" mass="31180">MPTTYTHYRFGKEVISALPRPLQGAIENHRELFDIGLHGPDILFYHKALIKTPVNAQGYAMHEKMADEFFKKGIQRINASADPAAARAYIYGFICHFALDSECHPYIEKMIQASGISHAEIEMEFDRLLLCEDYINPIKYLTTRHIHPTAQNAEIIAPFFEELSADTVKKALKSMIFYHKVLLSPNPKKRQLLFGAMKLAKIYDAMHGMVMSETPNPACEDYCQLLRRLYSGAVPLAAGLIIDYQKTLFQNEELPKRFHRTFGAGENWETLPL</sequence>
<proteinExistence type="predicted"/>